<sequence>MTAETVLQKSKNRKAGGLTVEPSPRGSTEDRGSIETRRTAKTTLRHVANGSIGHMELPRKILVLVSSGYLLQYAETGPNNRLPERVLQLGKESAAFACDLIPGKHYVLQISQAVDQQGVLIATSGSIFSKWGLRNAATRRMTANLLLVMHDVAEMDSWMTAIREEIAVLGGGVNARAETNGRPETKDSGDEPGELTKSPSRIHRFQLRSNPSKVSLGGKPSDEPLDTLPPPPRLRDEDERSETGTIDDIEEEAARLTEEPRNSSSKPQSEPDAQSMRSIATSMDQQRLNSLRSSQRISHSTFATTIGSSRTNSLCGSLPSEDVTNRRSESSTESNEPKSPYRTLSSYASAVARRRSAMPLTGKPEQPLPVLNLAAHNLHPSWNTDSDSPVMGRNSPLPKMASPRKLGVAASEPNLRAVADARAKHDSHMPAPPTLFEESERPQSIVGDLPSSLAMASERSPNRRMSSLMQGRSTRKQSPQSFSLPLRINPSTPQNRPPSRQENRGSFNKVEEGNGEPIVHTLTAKIDLTQSAHASRKAPASPQPIARARSPSRTPSGRLSLFPSQLSTPPLQSPALPDPTQQQQQQQPPSSATTTHSQPAPPPPASALKRPTSLQVRSDPAPFLLRGVRMRTSTYGGASPIPTNTTTTTAQPPARSFTAPIRSLKPSRSSAHISARTQSQTQTPAYAHAQPASPTDPFTLPSSSTSSNNPHFPEIPEEGPADADRSTPLPSSSHSPTPHPSSRALSPSPRSLPLPSRALSPSPLRPSSRNGMASVSARKYPLQLKPRASLPELDLGIPVVGLGPPAPPPSAPLPLPPGMGMGVGVGVGSRPGSRVGSRPGSPMAIAMPMVGGNGLGIRV</sequence>
<feature type="compositionally biased region" description="Basic and acidic residues" evidence="1">
    <location>
        <begin position="233"/>
        <end position="242"/>
    </location>
</feature>
<feature type="compositionally biased region" description="Low complexity" evidence="1">
    <location>
        <begin position="726"/>
        <end position="769"/>
    </location>
</feature>
<feature type="region of interest" description="Disordered" evidence="1">
    <location>
        <begin position="530"/>
        <end position="776"/>
    </location>
</feature>
<feature type="compositionally biased region" description="Low complexity" evidence="1">
    <location>
        <begin position="559"/>
        <end position="598"/>
    </location>
</feature>
<evidence type="ECO:0000256" key="1">
    <source>
        <dbReference type="SAM" id="MobiDB-lite"/>
    </source>
</evidence>
<dbReference type="Proteomes" id="UP000309340">
    <property type="component" value="Unassembled WGS sequence"/>
</dbReference>
<feature type="region of interest" description="Disordered" evidence="1">
    <location>
        <begin position="174"/>
        <end position="344"/>
    </location>
</feature>
<reference evidence="2 3" key="1">
    <citation type="submission" date="2017-03" db="EMBL/GenBank/DDBJ databases">
        <title>Genomes of endolithic fungi from Antarctica.</title>
        <authorList>
            <person name="Coleine C."/>
            <person name="Masonjones S."/>
            <person name="Stajich J.E."/>
        </authorList>
    </citation>
    <scope>NUCLEOTIDE SEQUENCE [LARGE SCALE GENOMIC DNA]</scope>
    <source>
        <strain evidence="2 3">CCFEE 5184</strain>
    </source>
</reference>
<feature type="compositionally biased region" description="Basic and acidic residues" evidence="1">
    <location>
        <begin position="252"/>
        <end position="261"/>
    </location>
</feature>
<feature type="region of interest" description="Disordered" evidence="1">
    <location>
        <begin position="382"/>
        <end position="402"/>
    </location>
</feature>
<gene>
    <name evidence="2" type="ORF">B0A55_00203</name>
</gene>
<evidence type="ECO:0000313" key="3">
    <source>
        <dbReference type="Proteomes" id="UP000309340"/>
    </source>
</evidence>
<feature type="region of interest" description="Disordered" evidence="1">
    <location>
        <begin position="423"/>
        <end position="517"/>
    </location>
</feature>
<protein>
    <recommendedName>
        <fullName evidence="4">PH domain-containing protein</fullName>
    </recommendedName>
</protein>
<dbReference type="AlphaFoldDB" id="A0A4U0Y870"/>
<feature type="compositionally biased region" description="Basic and acidic residues" evidence="1">
    <location>
        <begin position="179"/>
        <end position="189"/>
    </location>
</feature>
<keyword evidence="3" id="KW-1185">Reference proteome</keyword>
<feature type="compositionally biased region" description="Polar residues" evidence="1">
    <location>
        <begin position="262"/>
        <end position="315"/>
    </location>
</feature>
<feature type="compositionally biased region" description="Polar residues" evidence="1">
    <location>
        <begin position="463"/>
        <end position="506"/>
    </location>
</feature>
<evidence type="ECO:0008006" key="4">
    <source>
        <dbReference type="Google" id="ProtNLM"/>
    </source>
</evidence>
<feature type="region of interest" description="Disordered" evidence="1">
    <location>
        <begin position="1"/>
        <end position="37"/>
    </location>
</feature>
<organism evidence="2 3">
    <name type="scientific">Friedmanniomyces simplex</name>
    <dbReference type="NCBI Taxonomy" id="329884"/>
    <lineage>
        <taxon>Eukaryota</taxon>
        <taxon>Fungi</taxon>
        <taxon>Dikarya</taxon>
        <taxon>Ascomycota</taxon>
        <taxon>Pezizomycotina</taxon>
        <taxon>Dothideomycetes</taxon>
        <taxon>Dothideomycetidae</taxon>
        <taxon>Mycosphaerellales</taxon>
        <taxon>Teratosphaeriaceae</taxon>
        <taxon>Friedmanniomyces</taxon>
    </lineage>
</organism>
<accession>A0A4U0Y870</accession>
<evidence type="ECO:0000313" key="2">
    <source>
        <dbReference type="EMBL" id="TKA83935.1"/>
    </source>
</evidence>
<feature type="compositionally biased region" description="Polar residues" evidence="1">
    <location>
        <begin position="666"/>
        <end position="684"/>
    </location>
</feature>
<name>A0A4U0Y870_9PEZI</name>
<dbReference type="EMBL" id="NAJQ01000001">
    <property type="protein sequence ID" value="TKA83935.1"/>
    <property type="molecule type" value="Genomic_DNA"/>
</dbReference>
<dbReference type="STRING" id="329884.A0A4U0Y870"/>
<proteinExistence type="predicted"/>
<feature type="compositionally biased region" description="Basic and acidic residues" evidence="1">
    <location>
        <begin position="27"/>
        <end position="37"/>
    </location>
</feature>
<dbReference type="OrthoDB" id="1749473at2759"/>
<feature type="compositionally biased region" description="Low complexity" evidence="1">
    <location>
        <begin position="693"/>
        <end position="707"/>
    </location>
</feature>
<comment type="caution">
    <text evidence="2">The sequence shown here is derived from an EMBL/GenBank/DDBJ whole genome shotgun (WGS) entry which is preliminary data.</text>
</comment>